<organism evidence="2 3">
    <name type="scientific">Steinernema carpocapsae</name>
    <name type="common">Entomopathogenic nematode</name>
    <dbReference type="NCBI Taxonomy" id="34508"/>
    <lineage>
        <taxon>Eukaryota</taxon>
        <taxon>Metazoa</taxon>
        <taxon>Ecdysozoa</taxon>
        <taxon>Nematoda</taxon>
        <taxon>Chromadorea</taxon>
        <taxon>Rhabditida</taxon>
        <taxon>Tylenchina</taxon>
        <taxon>Panagrolaimomorpha</taxon>
        <taxon>Strongyloidoidea</taxon>
        <taxon>Steinernematidae</taxon>
        <taxon>Steinernema</taxon>
    </lineage>
</organism>
<feature type="signal peptide" evidence="1">
    <location>
        <begin position="1"/>
        <end position="27"/>
    </location>
</feature>
<evidence type="ECO:0000313" key="3">
    <source>
        <dbReference type="Proteomes" id="UP000298663"/>
    </source>
</evidence>
<dbReference type="Proteomes" id="UP000298663">
    <property type="component" value="Unassembled WGS sequence"/>
</dbReference>
<dbReference type="AlphaFoldDB" id="A0A4U5NZ52"/>
<sequence length="79" mass="9061">MKNVHQIVDTLFTLVAVCSCWSYDTAGEDTPPGPFDGFHTQEQLDLYNELRPLFFPNSPAPRANERKNFAKRAFCMSDY</sequence>
<dbReference type="PROSITE" id="PS51257">
    <property type="entry name" value="PROKAR_LIPOPROTEIN"/>
    <property type="match status" value="1"/>
</dbReference>
<feature type="chain" id="PRO_5020957903" evidence="1">
    <location>
        <begin position="28"/>
        <end position="79"/>
    </location>
</feature>
<reference evidence="2 3" key="2">
    <citation type="journal article" date="2019" name="G3 (Bethesda)">
        <title>Hybrid Assembly of the Genome of the Entomopathogenic Nematode Steinernema carpocapsae Identifies the X-Chromosome.</title>
        <authorList>
            <person name="Serra L."/>
            <person name="Macchietto M."/>
            <person name="Macias-Munoz A."/>
            <person name="McGill C.J."/>
            <person name="Rodriguez I.M."/>
            <person name="Rodriguez B."/>
            <person name="Murad R."/>
            <person name="Mortazavi A."/>
        </authorList>
    </citation>
    <scope>NUCLEOTIDE SEQUENCE [LARGE SCALE GENOMIC DNA]</scope>
    <source>
        <strain evidence="2 3">ALL</strain>
    </source>
</reference>
<comment type="caution">
    <text evidence="2">The sequence shown here is derived from an EMBL/GenBank/DDBJ whole genome shotgun (WGS) entry which is preliminary data.</text>
</comment>
<keyword evidence="1" id="KW-0732">Signal</keyword>
<evidence type="ECO:0000313" key="2">
    <source>
        <dbReference type="EMBL" id="TKR88939.1"/>
    </source>
</evidence>
<reference evidence="2 3" key="1">
    <citation type="journal article" date="2015" name="Genome Biol.">
        <title>Comparative genomics of Steinernema reveals deeply conserved gene regulatory networks.</title>
        <authorList>
            <person name="Dillman A.R."/>
            <person name="Macchietto M."/>
            <person name="Porter C.F."/>
            <person name="Rogers A."/>
            <person name="Williams B."/>
            <person name="Antoshechkin I."/>
            <person name="Lee M.M."/>
            <person name="Goodwin Z."/>
            <person name="Lu X."/>
            <person name="Lewis E.E."/>
            <person name="Goodrich-Blair H."/>
            <person name="Stock S.P."/>
            <person name="Adams B.J."/>
            <person name="Sternberg P.W."/>
            <person name="Mortazavi A."/>
        </authorList>
    </citation>
    <scope>NUCLEOTIDE SEQUENCE [LARGE SCALE GENOMIC DNA]</scope>
    <source>
        <strain evidence="2 3">ALL</strain>
    </source>
</reference>
<name>A0A4U5NZ52_STECR</name>
<keyword evidence="3" id="KW-1185">Reference proteome</keyword>
<evidence type="ECO:0000256" key="1">
    <source>
        <dbReference type="SAM" id="SignalP"/>
    </source>
</evidence>
<gene>
    <name evidence="2" type="ORF">L596_013106</name>
</gene>
<accession>A0A4U5NZ52</accession>
<proteinExistence type="predicted"/>
<dbReference type="EMBL" id="AZBU02000003">
    <property type="protein sequence ID" value="TKR88939.1"/>
    <property type="molecule type" value="Genomic_DNA"/>
</dbReference>
<protein>
    <submittedName>
        <fullName evidence="2">Uncharacterized protein</fullName>
    </submittedName>
</protein>